<dbReference type="InterPro" id="IPR052021">
    <property type="entry name" value="Type-I_RS_S_subunit"/>
</dbReference>
<comment type="caution">
    <text evidence="6">The sequence shown here is derived from an EMBL/GenBank/DDBJ whole genome shotgun (WGS) entry which is preliminary data.</text>
</comment>
<evidence type="ECO:0000256" key="1">
    <source>
        <dbReference type="ARBA" id="ARBA00010923"/>
    </source>
</evidence>
<dbReference type="Pfam" id="PF01420">
    <property type="entry name" value="Methylase_S"/>
    <property type="match status" value="2"/>
</dbReference>
<dbReference type="RefSeq" id="WP_091642652.1">
    <property type="nucleotide sequence ID" value="NZ_FOTV01000009.1"/>
</dbReference>
<comment type="similarity">
    <text evidence="1">Belongs to the type-I restriction system S methylase family.</text>
</comment>
<protein>
    <submittedName>
        <fullName evidence="6">Type I restriction enzyme, S subunit</fullName>
    </submittedName>
</protein>
<dbReference type="InterPro" id="IPR000055">
    <property type="entry name" value="Restrct_endonuc_typeI_TRD"/>
</dbReference>
<dbReference type="PANTHER" id="PTHR30408:SF12">
    <property type="entry name" value="TYPE I RESTRICTION ENZYME MJAVIII SPECIFICITY SUBUNIT"/>
    <property type="match status" value="1"/>
</dbReference>
<evidence type="ECO:0000313" key="6">
    <source>
        <dbReference type="EMBL" id="SFL76969.1"/>
    </source>
</evidence>
<organism evidence="6 7">
    <name type="scientific">Marinobacter salarius</name>
    <dbReference type="NCBI Taxonomy" id="1420917"/>
    <lineage>
        <taxon>Bacteria</taxon>
        <taxon>Pseudomonadati</taxon>
        <taxon>Pseudomonadota</taxon>
        <taxon>Gammaproteobacteria</taxon>
        <taxon>Pseudomonadales</taxon>
        <taxon>Marinobacteraceae</taxon>
        <taxon>Marinobacter</taxon>
    </lineage>
</organism>
<dbReference type="Gene3D" id="3.90.220.20">
    <property type="entry name" value="DNA methylase specificity domains"/>
    <property type="match status" value="2"/>
</dbReference>
<sequence>MVPEGWKPTKLGDISSLVTSGSRDWAKFYSDSGSKFIRMTNLRRDGIHLKMDDLKFVNIESGSADGKRTSLQAGDILISITAELGKIGWVPPGLGEAYINQHTALVRVEPTESESKFVAYLLSSKPYHRRINALNDAGAKAGLNLATIRSLPIALPDIPEQKKIAQILSTWDQAITATERLLANSQKRKKGLMQQLLAGKKRLVDMSTVPSHGDFKPSKSPYRHLPSNWAEVTLSNVSSFITKGATPTTYGFEWQDSGIPFIRSECVSENGFRASGLAHICRDAHEAMGRSKVFNGDILITITGNVGRVCMLPERFEEANINQHIAKITLDGATVDRDFVFQCLQDRKYRVQFERITTGQAYPQISLVQVRDTIIPMPPLDEQRKIALVLSTADHEISALKLRLSALRQEKHALMQQLLTGKRRVNVETEAA</sequence>
<evidence type="ECO:0000256" key="2">
    <source>
        <dbReference type="ARBA" id="ARBA00022747"/>
    </source>
</evidence>
<proteinExistence type="inferred from homology"/>
<dbReference type="SUPFAM" id="SSF116734">
    <property type="entry name" value="DNA methylase specificity domain"/>
    <property type="match status" value="2"/>
</dbReference>
<keyword evidence="4" id="KW-0175">Coiled coil</keyword>
<feature type="domain" description="Type I restriction modification DNA specificity" evidence="5">
    <location>
        <begin position="226"/>
        <end position="398"/>
    </location>
</feature>
<dbReference type="InterPro" id="IPR044946">
    <property type="entry name" value="Restrct_endonuc_typeI_TRD_sf"/>
</dbReference>
<feature type="coiled-coil region" evidence="4">
    <location>
        <begin position="390"/>
        <end position="417"/>
    </location>
</feature>
<dbReference type="PANTHER" id="PTHR30408">
    <property type="entry name" value="TYPE-1 RESTRICTION ENZYME ECOKI SPECIFICITY PROTEIN"/>
    <property type="match status" value="1"/>
</dbReference>
<keyword evidence="7" id="KW-1185">Reference proteome</keyword>
<evidence type="ECO:0000259" key="5">
    <source>
        <dbReference type="Pfam" id="PF01420"/>
    </source>
</evidence>
<dbReference type="Gene3D" id="1.10.287.1120">
    <property type="entry name" value="Bipartite methylase S protein"/>
    <property type="match status" value="1"/>
</dbReference>
<evidence type="ECO:0000256" key="3">
    <source>
        <dbReference type="ARBA" id="ARBA00023125"/>
    </source>
</evidence>
<dbReference type="Proteomes" id="UP000199211">
    <property type="component" value="Unassembled WGS sequence"/>
</dbReference>
<evidence type="ECO:0000256" key="4">
    <source>
        <dbReference type="SAM" id="Coils"/>
    </source>
</evidence>
<accession>A0ABY1FPC7</accession>
<dbReference type="EMBL" id="FOTV01000009">
    <property type="protein sequence ID" value="SFL76969.1"/>
    <property type="molecule type" value="Genomic_DNA"/>
</dbReference>
<keyword evidence="3" id="KW-0238">DNA-binding</keyword>
<reference evidence="6 7" key="1">
    <citation type="submission" date="2016-10" db="EMBL/GenBank/DDBJ databases">
        <authorList>
            <person name="Varghese N."/>
            <person name="Submissions S."/>
        </authorList>
    </citation>
    <scope>NUCLEOTIDE SEQUENCE [LARGE SCALE GENOMIC DNA]</scope>
    <source>
        <strain evidence="6 7">DSM 26291</strain>
    </source>
</reference>
<gene>
    <name evidence="6" type="ORF">SAMN04487868_109119</name>
</gene>
<feature type="domain" description="Type I restriction modification DNA specificity" evidence="5">
    <location>
        <begin position="3"/>
        <end position="180"/>
    </location>
</feature>
<name>A0ABY1FPC7_9GAMM</name>
<dbReference type="CDD" id="cd17246">
    <property type="entry name" value="RMtype1_S_SonII-TRD2-CR2_like"/>
    <property type="match status" value="2"/>
</dbReference>
<evidence type="ECO:0000313" key="7">
    <source>
        <dbReference type="Proteomes" id="UP000199211"/>
    </source>
</evidence>
<keyword evidence="2" id="KW-0680">Restriction system</keyword>